<dbReference type="Pfam" id="PF00356">
    <property type="entry name" value="LacI"/>
    <property type="match status" value="1"/>
</dbReference>
<dbReference type="PROSITE" id="PS50932">
    <property type="entry name" value="HTH_LACI_2"/>
    <property type="match status" value="1"/>
</dbReference>
<name>A0A1E3ANW2_9FIRM</name>
<gene>
    <name evidence="5" type="primary">purR_4</name>
    <name evidence="5" type="ORF">BEH84_04761</name>
</gene>
<dbReference type="InterPro" id="IPR028082">
    <property type="entry name" value="Peripla_BP_I"/>
</dbReference>
<dbReference type="InterPro" id="IPR010982">
    <property type="entry name" value="Lambda_DNA-bd_dom_sf"/>
</dbReference>
<feature type="domain" description="HTH lacI-type" evidence="4">
    <location>
        <begin position="2"/>
        <end position="56"/>
    </location>
</feature>
<dbReference type="PANTHER" id="PTHR30146">
    <property type="entry name" value="LACI-RELATED TRANSCRIPTIONAL REPRESSOR"/>
    <property type="match status" value="1"/>
</dbReference>
<protein>
    <submittedName>
        <fullName evidence="5">HTH-type transcriptional repressor PurR</fullName>
    </submittedName>
</protein>
<dbReference type="Pfam" id="PF13377">
    <property type="entry name" value="Peripla_BP_3"/>
    <property type="match status" value="1"/>
</dbReference>
<dbReference type="Gene3D" id="3.40.50.2300">
    <property type="match status" value="2"/>
</dbReference>
<dbReference type="PANTHER" id="PTHR30146:SF149">
    <property type="entry name" value="HTH-TYPE TRANSCRIPTIONAL REGULATOR EBGR"/>
    <property type="match status" value="1"/>
</dbReference>
<dbReference type="CDD" id="cd06267">
    <property type="entry name" value="PBP1_LacI_sugar_binding-like"/>
    <property type="match status" value="1"/>
</dbReference>
<evidence type="ECO:0000256" key="3">
    <source>
        <dbReference type="ARBA" id="ARBA00023163"/>
    </source>
</evidence>
<evidence type="ECO:0000256" key="2">
    <source>
        <dbReference type="ARBA" id="ARBA00023125"/>
    </source>
</evidence>
<evidence type="ECO:0000259" key="4">
    <source>
        <dbReference type="PROSITE" id="PS50932"/>
    </source>
</evidence>
<dbReference type="GO" id="GO:0003700">
    <property type="term" value="F:DNA-binding transcription factor activity"/>
    <property type="evidence" value="ECO:0007669"/>
    <property type="project" value="TreeGrafter"/>
</dbReference>
<dbReference type="SUPFAM" id="SSF53822">
    <property type="entry name" value="Periplasmic binding protein-like I"/>
    <property type="match status" value="1"/>
</dbReference>
<accession>A0A1E3ANW2</accession>
<organism evidence="5 6">
    <name type="scientific">Eisenbergiella tayi</name>
    <dbReference type="NCBI Taxonomy" id="1432052"/>
    <lineage>
        <taxon>Bacteria</taxon>
        <taxon>Bacillati</taxon>
        <taxon>Bacillota</taxon>
        <taxon>Clostridia</taxon>
        <taxon>Lachnospirales</taxon>
        <taxon>Lachnospiraceae</taxon>
        <taxon>Eisenbergiella</taxon>
    </lineage>
</organism>
<evidence type="ECO:0000256" key="1">
    <source>
        <dbReference type="ARBA" id="ARBA00023015"/>
    </source>
</evidence>
<proteinExistence type="predicted"/>
<dbReference type="EMBL" id="MCGI01000004">
    <property type="protein sequence ID" value="ODM10389.1"/>
    <property type="molecule type" value="Genomic_DNA"/>
</dbReference>
<dbReference type="InterPro" id="IPR000843">
    <property type="entry name" value="HTH_LacI"/>
</dbReference>
<dbReference type="Proteomes" id="UP000095003">
    <property type="component" value="Unassembled WGS sequence"/>
</dbReference>
<dbReference type="AlphaFoldDB" id="A0A1E3ANW2"/>
<dbReference type="SUPFAM" id="SSF47413">
    <property type="entry name" value="lambda repressor-like DNA-binding domains"/>
    <property type="match status" value="1"/>
</dbReference>
<dbReference type="PROSITE" id="PS00356">
    <property type="entry name" value="HTH_LACI_1"/>
    <property type="match status" value="1"/>
</dbReference>
<comment type="caution">
    <text evidence="5">The sequence shown here is derived from an EMBL/GenBank/DDBJ whole genome shotgun (WGS) entry which is preliminary data.</text>
</comment>
<dbReference type="GeneID" id="93301620"/>
<sequence>MVTLKDIAIIANVSTSTASRALNNDPRISPEQTLRIQRIAQEQNYIKHKIRKPEGKHDDIWKDAGIIVPEINSGYYSNLVHIASDQFARQQYSVLLRLSGFDKDTLIRHIFGFEKTDIRCVLIVADDAEQITEDVYQALRQTRIPAMFITTQYNPHMDFDSIYVDETRGIRAGVEYLTDKGYKKIGFIGEEMTRGRLNAFRQIMYEIGNPVNEAFIQTSTARAEEGGYQCMKQLLAKPELPDAIFAGYDQMAIGALKSIDEAGLRVPDDIGIMGFDNIIMSGYIHKGLTTIENPLEDMISIAVRVLMNRMQNEDAVPQQIALKPDLVIRETT</sequence>
<dbReference type="SMART" id="SM00354">
    <property type="entry name" value="HTH_LACI"/>
    <property type="match status" value="1"/>
</dbReference>
<dbReference type="InterPro" id="IPR046335">
    <property type="entry name" value="LacI/GalR-like_sensor"/>
</dbReference>
<keyword evidence="1" id="KW-0805">Transcription regulation</keyword>
<keyword evidence="2" id="KW-0238">DNA-binding</keyword>
<dbReference type="GO" id="GO:0000976">
    <property type="term" value="F:transcription cis-regulatory region binding"/>
    <property type="evidence" value="ECO:0007669"/>
    <property type="project" value="TreeGrafter"/>
</dbReference>
<evidence type="ECO:0000313" key="5">
    <source>
        <dbReference type="EMBL" id="ODM10389.1"/>
    </source>
</evidence>
<dbReference type="CDD" id="cd01392">
    <property type="entry name" value="HTH_LacI"/>
    <property type="match status" value="1"/>
</dbReference>
<evidence type="ECO:0000313" key="6">
    <source>
        <dbReference type="Proteomes" id="UP000095003"/>
    </source>
</evidence>
<reference evidence="5 6" key="1">
    <citation type="submission" date="2016-07" db="EMBL/GenBank/DDBJ databases">
        <title>Characterization of isolates of Eisenbergiella tayi derived from blood cultures, using whole genome sequencing.</title>
        <authorList>
            <person name="Burdz T."/>
            <person name="Wiebe D."/>
            <person name="Huynh C."/>
            <person name="Bernard K."/>
        </authorList>
    </citation>
    <scope>NUCLEOTIDE SEQUENCE [LARGE SCALE GENOMIC DNA]</scope>
    <source>
        <strain evidence="5 6">NML 120489</strain>
    </source>
</reference>
<keyword evidence="3" id="KW-0804">Transcription</keyword>
<dbReference type="RefSeq" id="WP_069158545.1">
    <property type="nucleotide sequence ID" value="NZ_DBFYTC010000084.1"/>
</dbReference>
<dbReference type="Gene3D" id="1.10.260.40">
    <property type="entry name" value="lambda repressor-like DNA-binding domains"/>
    <property type="match status" value="1"/>
</dbReference>